<dbReference type="Proteomes" id="UP000464507">
    <property type="component" value="Chromosome"/>
</dbReference>
<dbReference type="SUPFAM" id="SSF159774">
    <property type="entry name" value="YerB-like"/>
    <property type="match status" value="1"/>
</dbReference>
<evidence type="ECO:0000259" key="2">
    <source>
        <dbReference type="Pfam" id="PF11258"/>
    </source>
</evidence>
<reference evidence="4 5" key="1">
    <citation type="submission" date="2016-09" db="EMBL/GenBank/DDBJ databases">
        <title>Complete genome sequence of microbes from the polar regions.</title>
        <authorList>
            <person name="Liao L."/>
            <person name="Chen B."/>
        </authorList>
    </citation>
    <scope>NUCLEOTIDE SEQUENCE [LARGE SCALE GENOMIC DNA]</scope>
    <source>
        <strain evidence="4 5">ZS314</strain>
    </source>
</reference>
<name>A0A7L5AJ87_9MICO</name>
<keyword evidence="5" id="KW-1185">Reference proteome</keyword>
<dbReference type="Pfam" id="PF17479">
    <property type="entry name" value="DUF3048_C"/>
    <property type="match status" value="1"/>
</dbReference>
<accession>A0A7L5AJ87</accession>
<evidence type="ECO:0000259" key="3">
    <source>
        <dbReference type="Pfam" id="PF17479"/>
    </source>
</evidence>
<dbReference type="EMBL" id="CP017146">
    <property type="protein sequence ID" value="QHO69191.1"/>
    <property type="molecule type" value="Genomic_DNA"/>
</dbReference>
<dbReference type="KEGG" id="mant:BHD05_05535"/>
<dbReference type="InterPro" id="IPR035328">
    <property type="entry name" value="DUF3048_C"/>
</dbReference>
<evidence type="ECO:0000256" key="1">
    <source>
        <dbReference type="SAM" id="MobiDB-lite"/>
    </source>
</evidence>
<dbReference type="Pfam" id="PF11258">
    <property type="entry name" value="DUF3048"/>
    <property type="match status" value="1"/>
</dbReference>
<feature type="domain" description="DUF3048" evidence="2">
    <location>
        <begin position="39"/>
        <end position="174"/>
    </location>
</feature>
<protein>
    <recommendedName>
        <fullName evidence="6">DUF3048 domain-containing protein</fullName>
    </recommendedName>
</protein>
<proteinExistence type="predicted"/>
<gene>
    <name evidence="4" type="ORF">BHD05_05535</name>
</gene>
<evidence type="ECO:0000313" key="4">
    <source>
        <dbReference type="EMBL" id="QHO69191.1"/>
    </source>
</evidence>
<dbReference type="InterPro" id="IPR021416">
    <property type="entry name" value="DUF3048_N"/>
</dbReference>
<dbReference type="InterPro" id="IPR023158">
    <property type="entry name" value="YerB-like_sf"/>
</dbReference>
<sequence>MLSVAMLAGCAAGTEGPQPSPSATSPREAAQTDVAPLRGLVVPKGTLEHASIAAKIDNHPLARPQIALDRTDLVFEELVEGGMTRYVAVWHSDIPDVLGPVRSIRPMDPDIISPFGGIVAYSGGQDRFVALMRQTPVYNAIHGQPDTEATFYRSDAKPAPHNVHVKATELLAEHTDLAAPRKQFNFAADLPSSTAVRLGTRTAVVNYRFSDYSFGTWNWDAPTSAFLRSQQGAPDVDANGARLSATNLIVLRVPVTVALDIPKTEMIGSGEAWVSSGGATVRATWTKKSAASTIALIDDNGVAVKLAPGNSWIELIPLAGSVEHTAPTAG</sequence>
<evidence type="ECO:0008006" key="6">
    <source>
        <dbReference type="Google" id="ProtNLM"/>
    </source>
</evidence>
<feature type="domain" description="DUF3048" evidence="3">
    <location>
        <begin position="206"/>
        <end position="313"/>
    </location>
</feature>
<evidence type="ECO:0000313" key="5">
    <source>
        <dbReference type="Proteomes" id="UP000464507"/>
    </source>
</evidence>
<dbReference type="Gene3D" id="3.50.90.10">
    <property type="entry name" value="YerB-like"/>
    <property type="match status" value="1"/>
</dbReference>
<organism evidence="4 5">
    <name type="scientific">Marisediminicola antarctica</name>
    <dbReference type="NCBI Taxonomy" id="674079"/>
    <lineage>
        <taxon>Bacteria</taxon>
        <taxon>Bacillati</taxon>
        <taxon>Actinomycetota</taxon>
        <taxon>Actinomycetes</taxon>
        <taxon>Micrococcales</taxon>
        <taxon>Microbacteriaceae</taxon>
        <taxon>Marisediminicola</taxon>
    </lineage>
</organism>
<feature type="region of interest" description="Disordered" evidence="1">
    <location>
        <begin position="12"/>
        <end position="31"/>
    </location>
</feature>
<dbReference type="AlphaFoldDB" id="A0A7L5AJ87"/>